<feature type="domain" description="DUF202" evidence="7">
    <location>
        <begin position="31"/>
        <end position="109"/>
    </location>
</feature>
<feature type="transmembrane region" description="Helical" evidence="6">
    <location>
        <begin position="84"/>
        <end position="104"/>
    </location>
</feature>
<dbReference type="PANTHER" id="PTHR34187:SF2">
    <property type="entry name" value="DUF202 DOMAIN-CONTAINING PROTEIN"/>
    <property type="match status" value="1"/>
</dbReference>
<evidence type="ECO:0000256" key="3">
    <source>
        <dbReference type="ARBA" id="ARBA00022692"/>
    </source>
</evidence>
<evidence type="ECO:0000256" key="2">
    <source>
        <dbReference type="ARBA" id="ARBA00022475"/>
    </source>
</evidence>
<protein>
    <submittedName>
        <fullName evidence="8">Putative membrane protein</fullName>
    </submittedName>
</protein>
<proteinExistence type="predicted"/>
<feature type="transmembrane region" description="Helical" evidence="6">
    <location>
        <begin position="116"/>
        <end position="141"/>
    </location>
</feature>
<dbReference type="Proteomes" id="UP000320300">
    <property type="component" value="Unassembled WGS sequence"/>
</dbReference>
<keyword evidence="5 6" id="KW-0472">Membrane</keyword>
<feature type="transmembrane region" description="Helical" evidence="6">
    <location>
        <begin position="39"/>
        <end position="63"/>
    </location>
</feature>
<keyword evidence="2" id="KW-1003">Cell membrane</keyword>
<dbReference type="EMBL" id="FXTN01000006">
    <property type="protein sequence ID" value="SMO75055.1"/>
    <property type="molecule type" value="Genomic_DNA"/>
</dbReference>
<name>A0A521DTU5_9SPHI</name>
<evidence type="ECO:0000256" key="1">
    <source>
        <dbReference type="ARBA" id="ARBA00004651"/>
    </source>
</evidence>
<reference evidence="8 9" key="1">
    <citation type="submission" date="2017-05" db="EMBL/GenBank/DDBJ databases">
        <authorList>
            <person name="Varghese N."/>
            <person name="Submissions S."/>
        </authorList>
    </citation>
    <scope>NUCLEOTIDE SEQUENCE [LARGE SCALE GENOMIC DNA]</scope>
    <source>
        <strain evidence="8 9">DSM 19036</strain>
    </source>
</reference>
<accession>A0A521DTU5</accession>
<keyword evidence="9" id="KW-1185">Reference proteome</keyword>
<keyword evidence="3 6" id="KW-0812">Transmembrane</keyword>
<evidence type="ECO:0000256" key="4">
    <source>
        <dbReference type="ARBA" id="ARBA00022989"/>
    </source>
</evidence>
<evidence type="ECO:0000256" key="6">
    <source>
        <dbReference type="SAM" id="Phobius"/>
    </source>
</evidence>
<comment type="subcellular location">
    <subcellularLocation>
        <location evidence="1">Cell membrane</location>
        <topology evidence="1">Multi-pass membrane protein</topology>
    </subcellularLocation>
</comment>
<dbReference type="GO" id="GO:0005886">
    <property type="term" value="C:plasma membrane"/>
    <property type="evidence" value="ECO:0007669"/>
    <property type="project" value="UniProtKB-SubCell"/>
</dbReference>
<gene>
    <name evidence="8" type="ORF">SAMN06265348_106152</name>
</gene>
<evidence type="ECO:0000313" key="9">
    <source>
        <dbReference type="Proteomes" id="UP000320300"/>
    </source>
</evidence>
<keyword evidence="4 6" id="KW-1133">Transmembrane helix</keyword>
<organism evidence="8 9">
    <name type="scientific">Pedobacter westerhofensis</name>
    <dbReference type="NCBI Taxonomy" id="425512"/>
    <lineage>
        <taxon>Bacteria</taxon>
        <taxon>Pseudomonadati</taxon>
        <taxon>Bacteroidota</taxon>
        <taxon>Sphingobacteriia</taxon>
        <taxon>Sphingobacteriales</taxon>
        <taxon>Sphingobacteriaceae</taxon>
        <taxon>Pedobacter</taxon>
    </lineage>
</organism>
<dbReference type="InterPro" id="IPR052053">
    <property type="entry name" value="IM_YidH-like"/>
</dbReference>
<dbReference type="PANTHER" id="PTHR34187">
    <property type="entry name" value="FGR18P"/>
    <property type="match status" value="1"/>
</dbReference>
<evidence type="ECO:0000256" key="5">
    <source>
        <dbReference type="ARBA" id="ARBA00023136"/>
    </source>
</evidence>
<sequence>MRDFYIDVVIVLLFLNMESSNNRKSAAGANDHLANERTFLAWIRTGIGIMGFGFVVVKFSLFMKQVTAVLGNQMHIHQTGDSRVIGIFIVALGTCVVIFSYLSYMNTKRQLDEGRYYHSTMFVKIITIMIFLVSVLLLIYLMKTT</sequence>
<evidence type="ECO:0000313" key="8">
    <source>
        <dbReference type="EMBL" id="SMO75055.1"/>
    </source>
</evidence>
<dbReference type="AlphaFoldDB" id="A0A521DTU5"/>
<dbReference type="Pfam" id="PF02656">
    <property type="entry name" value="DUF202"/>
    <property type="match status" value="1"/>
</dbReference>
<evidence type="ECO:0000259" key="7">
    <source>
        <dbReference type="Pfam" id="PF02656"/>
    </source>
</evidence>
<dbReference type="InterPro" id="IPR003807">
    <property type="entry name" value="DUF202"/>
</dbReference>